<name>A0ABS9MSP4_9BURK</name>
<comment type="subunit">
    <text evidence="3 12">Homodimer.</text>
</comment>
<evidence type="ECO:0000256" key="1">
    <source>
        <dbReference type="ARBA" id="ARBA00004496"/>
    </source>
</evidence>
<accession>A0ABS9MSP4</accession>
<dbReference type="EMBL" id="JAKNCT010000011">
    <property type="protein sequence ID" value="MCG5031653.1"/>
    <property type="molecule type" value="Genomic_DNA"/>
</dbReference>
<reference evidence="13 14" key="1">
    <citation type="submission" date="2022-02" db="EMBL/GenBank/DDBJ databases">
        <title>Mesosutterella porci, a novel member of the family Sutterellaceae from pig feces.</title>
        <authorList>
            <person name="Wylensek D."/>
            <person name="Clavel T."/>
        </authorList>
    </citation>
    <scope>NUCLEOTIDE SEQUENCE [LARGE SCALE GENOMIC DNA]</scope>
    <source>
        <strain evidence="14">oilRF-744-wt-GAM-9</strain>
    </source>
</reference>
<organism evidence="13 14">
    <name type="scientific">Mesosutterella porci</name>
    <dbReference type="NCBI Taxonomy" id="2915351"/>
    <lineage>
        <taxon>Bacteria</taxon>
        <taxon>Pseudomonadati</taxon>
        <taxon>Pseudomonadota</taxon>
        <taxon>Betaproteobacteria</taxon>
        <taxon>Burkholderiales</taxon>
        <taxon>Sutterellaceae</taxon>
        <taxon>Mesosutterella</taxon>
    </lineage>
</organism>
<keyword evidence="14" id="KW-1185">Reference proteome</keyword>
<dbReference type="RefSeq" id="WP_237979919.1">
    <property type="nucleotide sequence ID" value="NZ_JAKNCT010000011.1"/>
</dbReference>
<dbReference type="Proteomes" id="UP001297600">
    <property type="component" value="Unassembled WGS sequence"/>
</dbReference>
<keyword evidence="7 12" id="KW-0479">Metal-binding</keyword>
<dbReference type="Gene3D" id="3.30.1490.190">
    <property type="match status" value="1"/>
</dbReference>
<dbReference type="CDD" id="cd07153">
    <property type="entry name" value="Fur_like"/>
    <property type="match status" value="1"/>
</dbReference>
<evidence type="ECO:0000313" key="13">
    <source>
        <dbReference type="EMBL" id="MCG5031653.1"/>
    </source>
</evidence>
<evidence type="ECO:0000256" key="4">
    <source>
        <dbReference type="ARBA" id="ARBA00020910"/>
    </source>
</evidence>
<evidence type="ECO:0000256" key="3">
    <source>
        <dbReference type="ARBA" id="ARBA00011738"/>
    </source>
</evidence>
<dbReference type="PANTHER" id="PTHR33202">
    <property type="entry name" value="ZINC UPTAKE REGULATION PROTEIN"/>
    <property type="match status" value="1"/>
</dbReference>
<dbReference type="Gene3D" id="1.10.10.10">
    <property type="entry name" value="Winged helix-like DNA-binding domain superfamily/Winged helix DNA-binding domain"/>
    <property type="match status" value="1"/>
</dbReference>
<evidence type="ECO:0000313" key="14">
    <source>
        <dbReference type="Proteomes" id="UP001297600"/>
    </source>
</evidence>
<keyword evidence="10 12" id="KW-0238">DNA-binding</keyword>
<evidence type="ECO:0000256" key="11">
    <source>
        <dbReference type="ARBA" id="ARBA00023163"/>
    </source>
</evidence>
<dbReference type="InterPro" id="IPR002481">
    <property type="entry name" value="FUR"/>
</dbReference>
<comment type="similarity">
    <text evidence="2 12">Belongs to the Fur family.</text>
</comment>
<dbReference type="Pfam" id="PF01475">
    <property type="entry name" value="FUR"/>
    <property type="match status" value="1"/>
</dbReference>
<dbReference type="NCBIfam" id="NF006999">
    <property type="entry name" value="PRK09462.1"/>
    <property type="match status" value="1"/>
</dbReference>
<proteinExistence type="inferred from homology"/>
<comment type="caution">
    <text evidence="13">The sequence shown here is derived from an EMBL/GenBank/DDBJ whole genome shotgun (WGS) entry which is preliminary data.</text>
</comment>
<dbReference type="SUPFAM" id="SSF46785">
    <property type="entry name" value="Winged helix' DNA-binding domain"/>
    <property type="match status" value="1"/>
</dbReference>
<evidence type="ECO:0000256" key="7">
    <source>
        <dbReference type="ARBA" id="ARBA00022723"/>
    </source>
</evidence>
<dbReference type="PANTHER" id="PTHR33202:SF2">
    <property type="entry name" value="FERRIC UPTAKE REGULATION PROTEIN"/>
    <property type="match status" value="1"/>
</dbReference>
<keyword evidence="9 12" id="KW-0805">Transcription regulation</keyword>
<protein>
    <recommendedName>
        <fullName evidence="4 12">Ferric uptake regulation protein</fullName>
    </recommendedName>
</protein>
<evidence type="ECO:0000256" key="8">
    <source>
        <dbReference type="ARBA" id="ARBA00022833"/>
    </source>
</evidence>
<keyword evidence="8 12" id="KW-0862">Zinc</keyword>
<dbReference type="InterPro" id="IPR043135">
    <property type="entry name" value="Fur_C"/>
</dbReference>
<evidence type="ECO:0000256" key="2">
    <source>
        <dbReference type="ARBA" id="ARBA00007957"/>
    </source>
</evidence>
<comment type="subcellular location">
    <subcellularLocation>
        <location evidence="1 12">Cytoplasm</location>
    </subcellularLocation>
</comment>
<evidence type="ECO:0000256" key="12">
    <source>
        <dbReference type="RuleBase" id="RU364037"/>
    </source>
</evidence>
<keyword evidence="6 12" id="KW-0678">Repressor</keyword>
<evidence type="ECO:0000256" key="5">
    <source>
        <dbReference type="ARBA" id="ARBA00022490"/>
    </source>
</evidence>
<gene>
    <name evidence="12 13" type="primary">fur</name>
    <name evidence="13" type="ORF">MAF45_09405</name>
</gene>
<sequence>MSESEKRHDQLAELKQAGLKATGPRMKILEIFQRESQKGSRHMSADGVYKELLAENMDIGLATVYRVLTQFEAAGLLTRHHFGEGFATFELDDGYHHDHLVCTRCGAVEEFVDRDIEERQKEIAKRFGFRLESHSLSLYGICSACQKKEREKSGR</sequence>
<evidence type="ECO:0000256" key="6">
    <source>
        <dbReference type="ARBA" id="ARBA00022491"/>
    </source>
</evidence>
<keyword evidence="12" id="KW-0408">Iron</keyword>
<keyword evidence="5 12" id="KW-0963">Cytoplasm</keyword>
<keyword evidence="11 12" id="KW-0804">Transcription</keyword>
<dbReference type="InterPro" id="IPR036390">
    <property type="entry name" value="WH_DNA-bd_sf"/>
</dbReference>
<evidence type="ECO:0000256" key="10">
    <source>
        <dbReference type="ARBA" id="ARBA00023125"/>
    </source>
</evidence>
<dbReference type="InterPro" id="IPR036388">
    <property type="entry name" value="WH-like_DNA-bd_sf"/>
</dbReference>
<evidence type="ECO:0000256" key="9">
    <source>
        <dbReference type="ARBA" id="ARBA00023015"/>
    </source>
</evidence>